<dbReference type="InterPro" id="IPR036388">
    <property type="entry name" value="WH-like_DNA-bd_sf"/>
</dbReference>
<name>A0A1V0RRE9_9RHOB</name>
<dbReference type="PROSITE" id="PS50931">
    <property type="entry name" value="HTH_LYSR"/>
    <property type="match status" value="1"/>
</dbReference>
<dbReference type="PRINTS" id="PR00039">
    <property type="entry name" value="HTHLYSR"/>
</dbReference>
<dbReference type="GO" id="GO:0003677">
    <property type="term" value="F:DNA binding"/>
    <property type="evidence" value="ECO:0007669"/>
    <property type="project" value="UniProtKB-KW"/>
</dbReference>
<protein>
    <submittedName>
        <fullName evidence="6">HTH-type transcriptional regulator BenM</fullName>
    </submittedName>
</protein>
<keyword evidence="2" id="KW-0805">Transcription regulation</keyword>
<keyword evidence="3" id="KW-0238">DNA-binding</keyword>
<dbReference type="AlphaFoldDB" id="A0A1V0RRE9"/>
<organism evidence="6 7">
    <name type="scientific">Roseovarius mucosus</name>
    <dbReference type="NCBI Taxonomy" id="215743"/>
    <lineage>
        <taxon>Bacteria</taxon>
        <taxon>Pseudomonadati</taxon>
        <taxon>Pseudomonadota</taxon>
        <taxon>Alphaproteobacteria</taxon>
        <taxon>Rhodobacterales</taxon>
        <taxon>Roseobacteraceae</taxon>
        <taxon>Roseovarius</taxon>
    </lineage>
</organism>
<feature type="domain" description="HTH lysR-type" evidence="5">
    <location>
        <begin position="3"/>
        <end position="60"/>
    </location>
</feature>
<dbReference type="PANTHER" id="PTHR30346:SF0">
    <property type="entry name" value="HCA OPERON TRANSCRIPTIONAL ACTIVATOR HCAR"/>
    <property type="match status" value="1"/>
</dbReference>
<dbReference type="OrthoDB" id="9815174at2"/>
<dbReference type="InterPro" id="IPR036390">
    <property type="entry name" value="WH_DNA-bd_sf"/>
</dbReference>
<keyword evidence="7" id="KW-1185">Reference proteome</keyword>
<reference evidence="6 7" key="1">
    <citation type="submission" date="2017-03" db="EMBL/GenBank/DDBJ databases">
        <title>Genome Sequence of Roseovarius mucosus strain SMR3 Isolated from a culture of the Diatom Skeletonema marinoi.</title>
        <authorList>
            <person name="Topel M."/>
            <person name="Pinder M."/>
            <person name="Johansson O.N."/>
            <person name="Kourtchenko O."/>
            <person name="Godhe A."/>
            <person name="Clarke A.K."/>
        </authorList>
    </citation>
    <scope>NUCLEOTIDE SEQUENCE [LARGE SCALE GENOMIC DNA]</scope>
    <source>
        <strain evidence="6 7">SMR3</strain>
    </source>
</reference>
<evidence type="ECO:0000256" key="3">
    <source>
        <dbReference type="ARBA" id="ARBA00023125"/>
    </source>
</evidence>
<dbReference type="Pfam" id="PF03466">
    <property type="entry name" value="LysR_substrate"/>
    <property type="match status" value="1"/>
</dbReference>
<sequence length="305" mass="34171">MKIGLRHIRYFLVLAEDLNFRRASEHLHISQPALTRTIQHLEAELQVTLFDRSQNFVRLTDAGRAFREGGQRVLNGVEATIDLTRRVSIGEAGALRVGYTDFAIADALPELLKQFHQRHPGITVRPHHGVTAAQLQQLRDDKLDIGFVTGPVRQPGFRSRVVQTDRPICIVPEGHRLASRASVELADLADEDFVHGPTEAWAHFYDYLFPHCRKAGFQPRIVQEAFNSVGILGLVSCGMGITILTESIYDFATGGLVPLPISDIDDVMVTEAVWASENLRLPTQHFVDFLEQSDSHRLQGAQRLK</sequence>
<dbReference type="GO" id="GO:0032993">
    <property type="term" value="C:protein-DNA complex"/>
    <property type="evidence" value="ECO:0007669"/>
    <property type="project" value="TreeGrafter"/>
</dbReference>
<dbReference type="SUPFAM" id="SSF46785">
    <property type="entry name" value="Winged helix' DNA-binding domain"/>
    <property type="match status" value="1"/>
</dbReference>
<evidence type="ECO:0000256" key="4">
    <source>
        <dbReference type="ARBA" id="ARBA00023163"/>
    </source>
</evidence>
<dbReference type="InterPro" id="IPR000847">
    <property type="entry name" value="LysR_HTH_N"/>
</dbReference>
<evidence type="ECO:0000256" key="1">
    <source>
        <dbReference type="ARBA" id="ARBA00009437"/>
    </source>
</evidence>
<proteinExistence type="inferred from homology"/>
<evidence type="ECO:0000256" key="2">
    <source>
        <dbReference type="ARBA" id="ARBA00023015"/>
    </source>
</evidence>
<dbReference type="EMBL" id="CP020474">
    <property type="protein sequence ID" value="ARE84311.1"/>
    <property type="molecule type" value="Genomic_DNA"/>
</dbReference>
<dbReference type="PANTHER" id="PTHR30346">
    <property type="entry name" value="TRANSCRIPTIONAL DUAL REGULATOR HCAR-RELATED"/>
    <property type="match status" value="1"/>
</dbReference>
<comment type="similarity">
    <text evidence="1">Belongs to the LysR transcriptional regulatory family.</text>
</comment>
<dbReference type="InterPro" id="IPR005119">
    <property type="entry name" value="LysR_subst-bd"/>
</dbReference>
<keyword evidence="4" id="KW-0804">Transcription</keyword>
<dbReference type="Gene3D" id="1.10.10.10">
    <property type="entry name" value="Winged helix-like DNA-binding domain superfamily/Winged helix DNA-binding domain"/>
    <property type="match status" value="1"/>
</dbReference>
<dbReference type="RefSeq" id="WP_081507698.1">
    <property type="nucleotide sequence ID" value="NZ_CP020474.1"/>
</dbReference>
<dbReference type="SUPFAM" id="SSF53850">
    <property type="entry name" value="Periplasmic binding protein-like II"/>
    <property type="match status" value="1"/>
</dbReference>
<dbReference type="Gene3D" id="3.40.190.10">
    <property type="entry name" value="Periplasmic binding protein-like II"/>
    <property type="match status" value="2"/>
</dbReference>
<dbReference type="CDD" id="cd08414">
    <property type="entry name" value="PBP2_LTTR_aromatics_like"/>
    <property type="match status" value="1"/>
</dbReference>
<dbReference type="KEGG" id="rmm:ROSMUCSMR3_02844"/>
<evidence type="ECO:0000313" key="7">
    <source>
        <dbReference type="Proteomes" id="UP000192273"/>
    </source>
</evidence>
<accession>A0A1V0RRE9</accession>
<dbReference type="FunFam" id="1.10.10.10:FF:000001">
    <property type="entry name" value="LysR family transcriptional regulator"/>
    <property type="match status" value="1"/>
</dbReference>
<dbReference type="GO" id="GO:0003700">
    <property type="term" value="F:DNA-binding transcription factor activity"/>
    <property type="evidence" value="ECO:0007669"/>
    <property type="project" value="InterPro"/>
</dbReference>
<evidence type="ECO:0000259" key="5">
    <source>
        <dbReference type="PROSITE" id="PS50931"/>
    </source>
</evidence>
<gene>
    <name evidence="6" type="primary">benM</name>
    <name evidence="6" type="ORF">ROSMUCSMR3_02844</name>
</gene>
<evidence type="ECO:0000313" key="6">
    <source>
        <dbReference type="EMBL" id="ARE84311.1"/>
    </source>
</evidence>
<dbReference type="Pfam" id="PF00126">
    <property type="entry name" value="HTH_1"/>
    <property type="match status" value="1"/>
</dbReference>
<dbReference type="Proteomes" id="UP000192273">
    <property type="component" value="Chromosome"/>
</dbReference>